<keyword evidence="7 8" id="KW-0449">Lipoprotein</keyword>
<comment type="subcellular location">
    <subcellularLocation>
        <location evidence="1">Cell outer membrane</location>
        <topology evidence="1">Lipid-anchor</topology>
    </subcellularLocation>
</comment>
<feature type="chain" id="PRO_5041745964" description="Lipoprotein" evidence="8">
    <location>
        <begin position="25"/>
        <end position="253"/>
    </location>
</feature>
<dbReference type="PROSITE" id="PS51257">
    <property type="entry name" value="PROKAR_LIPOPROTEIN"/>
    <property type="match status" value="1"/>
</dbReference>
<dbReference type="GO" id="GO:0009279">
    <property type="term" value="C:cell outer membrane"/>
    <property type="evidence" value="ECO:0007669"/>
    <property type="project" value="UniProtKB-SubCell"/>
</dbReference>
<dbReference type="STRING" id="153496.A0U89_05290"/>
<dbReference type="Gene3D" id="3.30.300.30">
    <property type="match status" value="1"/>
</dbReference>
<dbReference type="InterPro" id="IPR043427">
    <property type="entry name" value="YscJ/FliF"/>
</dbReference>
<dbReference type="Proteomes" id="UP000179145">
    <property type="component" value="Chromosome"/>
</dbReference>
<accession>A0A1D8USK0</accession>
<evidence type="ECO:0000256" key="4">
    <source>
        <dbReference type="ARBA" id="ARBA00023136"/>
    </source>
</evidence>
<organism evidence="9 10">
    <name type="scientific">Kozakia baliensis</name>
    <dbReference type="NCBI Taxonomy" id="153496"/>
    <lineage>
        <taxon>Bacteria</taxon>
        <taxon>Pseudomonadati</taxon>
        <taxon>Pseudomonadota</taxon>
        <taxon>Alphaproteobacteria</taxon>
        <taxon>Acetobacterales</taxon>
        <taxon>Acetobacteraceae</taxon>
        <taxon>Kozakia</taxon>
    </lineage>
</organism>
<keyword evidence="6 8" id="KW-0998">Cell outer membrane</keyword>
<dbReference type="GO" id="GO:0009306">
    <property type="term" value="P:protein secretion"/>
    <property type="evidence" value="ECO:0007669"/>
    <property type="project" value="InterPro"/>
</dbReference>
<keyword evidence="8" id="KW-0812">Transmembrane</keyword>
<evidence type="ECO:0000256" key="5">
    <source>
        <dbReference type="ARBA" id="ARBA00023139"/>
    </source>
</evidence>
<evidence type="ECO:0000256" key="3">
    <source>
        <dbReference type="ARBA" id="ARBA00022729"/>
    </source>
</evidence>
<feature type="signal peptide" evidence="8">
    <location>
        <begin position="1"/>
        <end position="24"/>
    </location>
</feature>
<evidence type="ECO:0000256" key="2">
    <source>
        <dbReference type="ARBA" id="ARBA00009509"/>
    </source>
</evidence>
<evidence type="ECO:0000256" key="8">
    <source>
        <dbReference type="RuleBase" id="RU364102"/>
    </source>
</evidence>
<dbReference type="eggNOG" id="COG4669">
    <property type="taxonomic scope" value="Bacteria"/>
</dbReference>
<keyword evidence="4 8" id="KW-0472">Membrane</keyword>
<dbReference type="PANTHER" id="PTHR30046">
    <property type="entry name" value="FLAGELLAR M-RING PROTEIN"/>
    <property type="match status" value="1"/>
</dbReference>
<comment type="similarity">
    <text evidence="2 8">Belongs to the YscJ lipoprotein family.</text>
</comment>
<dbReference type="PANTHER" id="PTHR30046:SF2">
    <property type="entry name" value="YOP PROTEINS TRANSLOCATION LIPOPROTEIN J"/>
    <property type="match status" value="1"/>
</dbReference>
<dbReference type="InterPro" id="IPR045851">
    <property type="entry name" value="AMP-bd_C_sf"/>
</dbReference>
<keyword evidence="5 8" id="KW-0564">Palmitate</keyword>
<dbReference type="InterPro" id="IPR003282">
    <property type="entry name" value="T3SS_SctJ"/>
</dbReference>
<dbReference type="Gene3D" id="3.30.70.1530">
    <property type="entry name" value="Hypothetical protein rpa1041"/>
    <property type="match status" value="1"/>
</dbReference>
<evidence type="ECO:0000256" key="7">
    <source>
        <dbReference type="ARBA" id="ARBA00023288"/>
    </source>
</evidence>
<sequence length="253" mass="27535">MARFIARSIKIIPLVLLLSLTACQTQLYTELSERDAMEMIAILLQHGISADRVISKDGTSTVEVPNGRVADAVAVLRTSHYPRNEYESMEKIFQQQGMISTPTAERAKLYFGISQELDHTLNDIDGVIDARVHIAPAANDPVTGTDKPASASVVIRYDAGSSMDGLLPKIKLMVANAVQDLAYDRVSVILLPVQTPHLAPVQPSGLVGPLGFVGWAFAIFWPAAYGGWRYWQHRKKKPAASGTSVSVIPERAA</sequence>
<gene>
    <name evidence="9" type="ORF">A0U89_05290</name>
</gene>
<dbReference type="PRINTS" id="PR01338">
    <property type="entry name" value="TYPE3OMKPROT"/>
</dbReference>
<keyword evidence="8" id="KW-1133">Transmembrane helix</keyword>
<feature type="transmembrane region" description="Helical" evidence="8">
    <location>
        <begin position="206"/>
        <end position="228"/>
    </location>
</feature>
<evidence type="ECO:0000313" key="9">
    <source>
        <dbReference type="EMBL" id="AOX16635.1"/>
    </source>
</evidence>
<evidence type="ECO:0000256" key="6">
    <source>
        <dbReference type="ARBA" id="ARBA00023237"/>
    </source>
</evidence>
<dbReference type="OrthoDB" id="9807026at2"/>
<keyword evidence="10" id="KW-1185">Reference proteome</keyword>
<dbReference type="InterPro" id="IPR006182">
    <property type="entry name" value="FliF_N_dom"/>
</dbReference>
<proteinExistence type="inferred from homology"/>
<dbReference type="EMBL" id="CP014674">
    <property type="protein sequence ID" value="AOX16635.1"/>
    <property type="molecule type" value="Genomic_DNA"/>
</dbReference>
<keyword evidence="3 8" id="KW-0732">Signal</keyword>
<name>A0A1D8USK0_9PROT</name>
<dbReference type="Pfam" id="PF01514">
    <property type="entry name" value="YscJ_FliF"/>
    <property type="match status" value="1"/>
</dbReference>
<reference evidence="9 10" key="1">
    <citation type="journal article" date="2016" name="Microb. Cell Fact.">
        <title>Dissection of exopolysaccharide biosynthesis in Kozakia baliensis.</title>
        <authorList>
            <person name="Brandt J.U."/>
            <person name="Jakob F."/>
            <person name="Behr J."/>
            <person name="Geissler A.J."/>
            <person name="Vogel R.F."/>
        </authorList>
    </citation>
    <scope>NUCLEOTIDE SEQUENCE [LARGE SCALE GENOMIC DNA]</scope>
    <source>
        <strain evidence="9 10">DSM 14400</strain>
    </source>
</reference>
<dbReference type="RefSeq" id="WP_070402370.1">
    <property type="nucleotide sequence ID" value="NZ_BJVW01000019.1"/>
</dbReference>
<dbReference type="AlphaFoldDB" id="A0A1D8USK0"/>
<evidence type="ECO:0000256" key="1">
    <source>
        <dbReference type="ARBA" id="ARBA00004459"/>
    </source>
</evidence>
<dbReference type="KEGG" id="kba:A0U89_05290"/>
<protein>
    <recommendedName>
        <fullName evidence="8">Lipoprotein</fullName>
    </recommendedName>
</protein>
<evidence type="ECO:0000313" key="10">
    <source>
        <dbReference type="Proteomes" id="UP000179145"/>
    </source>
</evidence>
<dbReference type="NCBIfam" id="TIGR02544">
    <property type="entry name" value="III_secr_YscJ"/>
    <property type="match status" value="1"/>
</dbReference>